<keyword evidence="3" id="KW-1185">Reference proteome</keyword>
<organism evidence="2 3">
    <name type="scientific">Hypholoma sublateritium (strain FD-334 SS-4)</name>
    <dbReference type="NCBI Taxonomy" id="945553"/>
    <lineage>
        <taxon>Eukaryota</taxon>
        <taxon>Fungi</taxon>
        <taxon>Dikarya</taxon>
        <taxon>Basidiomycota</taxon>
        <taxon>Agaricomycotina</taxon>
        <taxon>Agaricomycetes</taxon>
        <taxon>Agaricomycetidae</taxon>
        <taxon>Agaricales</taxon>
        <taxon>Agaricineae</taxon>
        <taxon>Strophariaceae</taxon>
        <taxon>Hypholoma</taxon>
    </lineage>
</organism>
<evidence type="ECO:0000313" key="3">
    <source>
        <dbReference type="Proteomes" id="UP000054270"/>
    </source>
</evidence>
<dbReference type="EMBL" id="KN817518">
    <property type="protein sequence ID" value="KJA29802.1"/>
    <property type="molecule type" value="Genomic_DNA"/>
</dbReference>
<evidence type="ECO:0000313" key="2">
    <source>
        <dbReference type="EMBL" id="KJA29802.1"/>
    </source>
</evidence>
<protein>
    <submittedName>
        <fullName evidence="2">Uncharacterized protein</fullName>
    </submittedName>
</protein>
<name>A0A0D2LP15_HYPSF</name>
<dbReference type="Proteomes" id="UP000054270">
    <property type="component" value="Unassembled WGS sequence"/>
</dbReference>
<accession>A0A0D2LP15</accession>
<dbReference type="AlphaFoldDB" id="A0A0D2LP15"/>
<reference evidence="3" key="1">
    <citation type="submission" date="2014-04" db="EMBL/GenBank/DDBJ databases">
        <title>Evolutionary Origins and Diversification of the Mycorrhizal Mutualists.</title>
        <authorList>
            <consortium name="DOE Joint Genome Institute"/>
            <consortium name="Mycorrhizal Genomics Consortium"/>
            <person name="Kohler A."/>
            <person name="Kuo A."/>
            <person name="Nagy L.G."/>
            <person name="Floudas D."/>
            <person name="Copeland A."/>
            <person name="Barry K.W."/>
            <person name="Cichocki N."/>
            <person name="Veneault-Fourrey C."/>
            <person name="LaButti K."/>
            <person name="Lindquist E.A."/>
            <person name="Lipzen A."/>
            <person name="Lundell T."/>
            <person name="Morin E."/>
            <person name="Murat C."/>
            <person name="Riley R."/>
            <person name="Ohm R."/>
            <person name="Sun H."/>
            <person name="Tunlid A."/>
            <person name="Henrissat B."/>
            <person name="Grigoriev I.V."/>
            <person name="Hibbett D.S."/>
            <person name="Martin F."/>
        </authorList>
    </citation>
    <scope>NUCLEOTIDE SEQUENCE [LARGE SCALE GENOMIC DNA]</scope>
    <source>
        <strain evidence="3">FD-334 SS-4</strain>
    </source>
</reference>
<feature type="region of interest" description="Disordered" evidence="1">
    <location>
        <begin position="101"/>
        <end position="137"/>
    </location>
</feature>
<proteinExistence type="predicted"/>
<gene>
    <name evidence="2" type="ORF">HYPSUDRAFT_31809</name>
</gene>
<sequence length="137" mass="14944">MVLRCTVNICNPTFITDSDKGSFHPTEQHRLEEIYDFFLAALNGSGQYRKATDFLTALHSVGKSCSVSLVADTIRGLLSDCASSPGNFRFIERIAVLSQRPPSGIPASVAKMREASEDSQSAPPCDQPPKKRSRLGK</sequence>
<evidence type="ECO:0000256" key="1">
    <source>
        <dbReference type="SAM" id="MobiDB-lite"/>
    </source>
</evidence>